<gene>
    <name evidence="6" type="primary">ORF91</name>
    <name evidence="6" type="ORF">MRV_0095</name>
</gene>
<keyword evidence="2" id="KW-1188">Viral release from host cell</keyword>
<name>A0A1P8VIX6_9BETA</name>
<dbReference type="OrthoDB" id="2470at10239"/>
<reference evidence="6" key="1">
    <citation type="submission" date="2016-12" db="EMBL/GenBank/DDBJ databases">
        <title>A murine herpesvirus closely related to ubiquitous human herpesviruses causes T-cell depletion.</title>
        <authorList>
            <person name="Patel S.J."/>
            <person name="Zhao G."/>
            <person name="Penna V.R."/>
            <person name="Park E."/>
            <person name="Lauron E.J."/>
            <person name="Harvey I.B."/>
            <person name="Beatty W.L."/>
            <person name="Plougastel-Douglas B."/>
            <person name="Poursine-Laurent J."/>
            <person name="Fremont D.H."/>
            <person name="Wang D."/>
            <person name="Yokoyama W.M."/>
        </authorList>
    </citation>
    <scope>NUCLEOTIDE SEQUENCE [LARGE SCALE GENOMIC DNA]</scope>
    <source>
        <strain evidence="6">YOK1</strain>
    </source>
</reference>
<dbReference type="HAMAP" id="MF_04012">
    <property type="entry name" value="HSV_PORTL"/>
    <property type="match status" value="1"/>
</dbReference>
<organism evidence="6">
    <name type="scientific">Murid betaherpesvirus 3</name>
    <dbReference type="NCBI Taxonomy" id="2560603"/>
    <lineage>
        <taxon>Viruses</taxon>
        <taxon>Duplodnaviria</taxon>
        <taxon>Heunggongvirae</taxon>
        <taxon>Peploviricota</taxon>
        <taxon>Herviviricetes</taxon>
        <taxon>Herpesvirales</taxon>
        <taxon>Orthoherpesviridae</taxon>
        <taxon>Betaherpesvirinae</taxon>
        <taxon>Roseolovirus</taxon>
        <taxon>Roseolovirus muridbeta3</taxon>
    </lineage>
</organism>
<evidence type="ECO:0000313" key="7">
    <source>
        <dbReference type="Proteomes" id="UP000202182"/>
    </source>
</evidence>
<evidence type="ECO:0000256" key="5">
    <source>
        <dbReference type="SAM" id="Coils"/>
    </source>
</evidence>
<dbReference type="Pfam" id="PF01763">
    <property type="entry name" value="Herpes_UL6"/>
    <property type="match status" value="1"/>
</dbReference>
<evidence type="ECO:0000256" key="2">
    <source>
        <dbReference type="ARBA" id="ARBA00022612"/>
    </source>
</evidence>
<dbReference type="InterPro" id="IPR002660">
    <property type="entry name" value="Herpes_Portal"/>
</dbReference>
<keyword evidence="1" id="KW-1048">Host nucleus</keyword>
<sequence length="601" mass="70358">MFNTNLLSYLPPKNDISIIYPNTETIQYVEIIHGKTMFSGGQTIHQILRDPTVVRKQLFYELCSVMLNNISISQLYGEWKEHLHSFPFQGQGLTFETYVITWATALKKFILQNILKLLTDIIYMLDTNNYQKYIDWITTIGIVPIININKIQITNTNIAPAFTHSKLLSIISRNNYTFLQYILLQINNIQIPDFQDIVIIKNKKNNNIECFYKNKKINYFIFSDPILVNDKIIFTTPVGHIYKEIIKHDSLRRHQKMCQLLNTYPLKIVSTSRNEIDSKRIMELIEKEEKTSDAKKNIMKFLLNLSDSKSRIGIEDSIDAFLQDLTPSIIDQNKLLPDKGIFNKRIHQTDDKNIRDIFKKQIIKCMEEQIQTQINEIHALKETNQVFESKIKELKNIVSHMDNIGKYDISLDHELDSVSLASALNKIQAMPFKSVHLDNEKTVSNSFISQFVPDTEYSDKRLSNLWEMEYLRTFHLRKNMNNQGIEESVTYSNYTIDLMIVPFFAKILNMPNMNVITEESLFLAYSEIIQAVYEQSKIKQYLGLICNREISLHAKLFPVPAVQTDLKRKSDDEPEIQNKIRKIFKQRQIQHLDRPNYIGDF</sequence>
<dbReference type="GO" id="GO:0044423">
    <property type="term" value="C:virion component"/>
    <property type="evidence" value="ECO:0007669"/>
    <property type="project" value="UniProtKB-KW"/>
</dbReference>
<evidence type="ECO:0000313" key="6">
    <source>
        <dbReference type="EMBL" id="APZ76306.1"/>
    </source>
</evidence>
<accession>A0A1P8VIX6</accession>
<keyword evidence="7" id="KW-1185">Reference proteome</keyword>
<dbReference type="Proteomes" id="UP000202182">
    <property type="component" value="Segment"/>
</dbReference>
<keyword evidence="5" id="KW-0175">Coiled coil</keyword>
<keyword evidence="4" id="KW-0231">Viral genome packaging</keyword>
<feature type="coiled-coil region" evidence="5">
    <location>
        <begin position="363"/>
        <end position="397"/>
    </location>
</feature>
<evidence type="ECO:0000256" key="3">
    <source>
        <dbReference type="ARBA" id="ARBA00022844"/>
    </source>
</evidence>
<dbReference type="KEGG" id="vg:30999432"/>
<protein>
    <submittedName>
        <fullName evidence="6">Capsid portal protein</fullName>
    </submittedName>
</protein>
<evidence type="ECO:0000256" key="1">
    <source>
        <dbReference type="ARBA" id="ARBA00022562"/>
    </source>
</evidence>
<proteinExistence type="inferred from homology"/>
<dbReference type="EMBL" id="KY355735">
    <property type="protein sequence ID" value="APZ76306.1"/>
    <property type="molecule type" value="Genomic_DNA"/>
</dbReference>
<keyword evidence="3" id="KW-0946">Virion</keyword>
<dbReference type="GO" id="GO:0051276">
    <property type="term" value="P:chromosome organization"/>
    <property type="evidence" value="ECO:0007669"/>
    <property type="project" value="InterPro"/>
</dbReference>
<evidence type="ECO:0000256" key="4">
    <source>
        <dbReference type="ARBA" id="ARBA00023219"/>
    </source>
</evidence>